<dbReference type="Gene3D" id="4.10.240.10">
    <property type="entry name" value="Zn(2)-C6 fungal-type DNA-binding domain"/>
    <property type="match status" value="1"/>
</dbReference>
<dbReference type="InterPro" id="IPR050987">
    <property type="entry name" value="AtrR-like"/>
</dbReference>
<gene>
    <name evidence="4" type="ORF">K432DRAFT_382777</name>
</gene>
<feature type="domain" description="Zn(2)-C6 fungal-type" evidence="3">
    <location>
        <begin position="128"/>
        <end position="162"/>
    </location>
</feature>
<keyword evidence="1" id="KW-0539">Nucleus</keyword>
<evidence type="ECO:0000256" key="1">
    <source>
        <dbReference type="ARBA" id="ARBA00023242"/>
    </source>
</evidence>
<protein>
    <recommendedName>
        <fullName evidence="3">Zn(2)-C6 fungal-type domain-containing protein</fullName>
    </recommendedName>
</protein>
<feature type="compositionally biased region" description="Polar residues" evidence="2">
    <location>
        <begin position="287"/>
        <end position="317"/>
    </location>
</feature>
<proteinExistence type="predicted"/>
<dbReference type="PANTHER" id="PTHR46910">
    <property type="entry name" value="TRANSCRIPTION FACTOR PDR1"/>
    <property type="match status" value="1"/>
</dbReference>
<evidence type="ECO:0000259" key="3">
    <source>
        <dbReference type="PROSITE" id="PS50048"/>
    </source>
</evidence>
<keyword evidence="5" id="KW-1185">Reference proteome</keyword>
<feature type="compositionally biased region" description="Low complexity" evidence="2">
    <location>
        <begin position="185"/>
        <end position="202"/>
    </location>
</feature>
<feature type="region of interest" description="Disordered" evidence="2">
    <location>
        <begin position="263"/>
        <end position="327"/>
    </location>
</feature>
<feature type="region of interest" description="Disordered" evidence="2">
    <location>
        <begin position="53"/>
        <end position="119"/>
    </location>
</feature>
<organism evidence="4 5">
    <name type="scientific">Lepidopterella palustris CBS 459.81</name>
    <dbReference type="NCBI Taxonomy" id="1314670"/>
    <lineage>
        <taxon>Eukaryota</taxon>
        <taxon>Fungi</taxon>
        <taxon>Dikarya</taxon>
        <taxon>Ascomycota</taxon>
        <taxon>Pezizomycotina</taxon>
        <taxon>Dothideomycetes</taxon>
        <taxon>Pleosporomycetidae</taxon>
        <taxon>Mytilinidiales</taxon>
        <taxon>Argynnaceae</taxon>
        <taxon>Lepidopterella</taxon>
    </lineage>
</organism>
<evidence type="ECO:0000313" key="4">
    <source>
        <dbReference type="EMBL" id="OCK79753.1"/>
    </source>
</evidence>
<dbReference type="GO" id="GO:0000981">
    <property type="term" value="F:DNA-binding transcription factor activity, RNA polymerase II-specific"/>
    <property type="evidence" value="ECO:0007669"/>
    <property type="project" value="InterPro"/>
</dbReference>
<dbReference type="PROSITE" id="PS50048">
    <property type="entry name" value="ZN2_CY6_FUNGAL_2"/>
    <property type="match status" value="1"/>
</dbReference>
<dbReference type="Pfam" id="PF00172">
    <property type="entry name" value="Zn_clus"/>
    <property type="match status" value="1"/>
</dbReference>
<dbReference type="OrthoDB" id="4150019at2759"/>
<dbReference type="SMART" id="SM00066">
    <property type="entry name" value="GAL4"/>
    <property type="match status" value="1"/>
</dbReference>
<dbReference type="InterPro" id="IPR036864">
    <property type="entry name" value="Zn2-C6_fun-type_DNA-bd_sf"/>
</dbReference>
<name>A0A8E2EA19_9PEZI</name>
<dbReference type="CDD" id="cd00067">
    <property type="entry name" value="GAL4"/>
    <property type="match status" value="1"/>
</dbReference>
<dbReference type="EMBL" id="KV744989">
    <property type="protein sequence ID" value="OCK79753.1"/>
    <property type="molecule type" value="Genomic_DNA"/>
</dbReference>
<dbReference type="GO" id="GO:0008270">
    <property type="term" value="F:zinc ion binding"/>
    <property type="evidence" value="ECO:0007669"/>
    <property type="project" value="InterPro"/>
</dbReference>
<evidence type="ECO:0000256" key="2">
    <source>
        <dbReference type="SAM" id="MobiDB-lite"/>
    </source>
</evidence>
<dbReference type="SUPFAM" id="SSF57701">
    <property type="entry name" value="Zn2/Cys6 DNA-binding domain"/>
    <property type="match status" value="1"/>
</dbReference>
<sequence length="461" mass="49749">MAVGLESRFMKASRIDGRPPLLPLVNNGMSYDSLGPPSGIGFPVLNAVPASTFAERPDPAQPGQPNAPTAQLQSNKKRRPSKGKLPPEIRRSASTPHMRNLALATSGELSPTADKRRNKLGYHRTSVACGHCRRRKIRCLLASEDPQGRCSNCIRLKKECNFHPVEQTNPLEPRSQSSSKADKGSNAPSASTPSSPRPSATSVNEQIEEYRQYSTLPSNVAGARFGVQSELEIDPTQASHTDGGGPLQHPTFTYAHQIDSQWAPPSYFPQSSAAEDSPSGGYHWKASPSTAPSTYGSDSNMSGGQTPATMSTTSNMSYGPHHDGQGWAPPTRSMSYGNIEGLSQHFPNQHLATQHDYRGRSSPYSYPSQIETPGPMHGTSHPESAGPLSAPIVHSTPNYGYPPAAWNPYAMHGTSNEIPGQQGRSMTGHYFTEPTALGQVEEETVPPMQQYHGLPHFYSGS</sequence>
<dbReference type="AlphaFoldDB" id="A0A8E2EA19"/>
<feature type="compositionally biased region" description="Polar residues" evidence="2">
    <location>
        <begin position="166"/>
        <end position="179"/>
    </location>
</feature>
<feature type="compositionally biased region" description="Polar residues" evidence="2">
    <location>
        <begin position="63"/>
        <end position="74"/>
    </location>
</feature>
<dbReference type="InterPro" id="IPR001138">
    <property type="entry name" value="Zn2Cys6_DnaBD"/>
</dbReference>
<accession>A0A8E2EA19</accession>
<reference evidence="4 5" key="1">
    <citation type="journal article" date="2016" name="Nat. Commun.">
        <title>Ectomycorrhizal ecology is imprinted in the genome of the dominant symbiotic fungus Cenococcum geophilum.</title>
        <authorList>
            <consortium name="DOE Joint Genome Institute"/>
            <person name="Peter M."/>
            <person name="Kohler A."/>
            <person name="Ohm R.A."/>
            <person name="Kuo A."/>
            <person name="Krutzmann J."/>
            <person name="Morin E."/>
            <person name="Arend M."/>
            <person name="Barry K.W."/>
            <person name="Binder M."/>
            <person name="Choi C."/>
            <person name="Clum A."/>
            <person name="Copeland A."/>
            <person name="Grisel N."/>
            <person name="Haridas S."/>
            <person name="Kipfer T."/>
            <person name="LaButti K."/>
            <person name="Lindquist E."/>
            <person name="Lipzen A."/>
            <person name="Maire R."/>
            <person name="Meier B."/>
            <person name="Mihaltcheva S."/>
            <person name="Molinier V."/>
            <person name="Murat C."/>
            <person name="Poggeler S."/>
            <person name="Quandt C.A."/>
            <person name="Sperisen C."/>
            <person name="Tritt A."/>
            <person name="Tisserant E."/>
            <person name="Crous P.W."/>
            <person name="Henrissat B."/>
            <person name="Nehls U."/>
            <person name="Egli S."/>
            <person name="Spatafora J.W."/>
            <person name="Grigoriev I.V."/>
            <person name="Martin F.M."/>
        </authorList>
    </citation>
    <scope>NUCLEOTIDE SEQUENCE [LARGE SCALE GENOMIC DNA]</scope>
    <source>
        <strain evidence="4 5">CBS 459.81</strain>
    </source>
</reference>
<feature type="region of interest" description="Disordered" evidence="2">
    <location>
        <begin position="165"/>
        <end position="203"/>
    </location>
</feature>
<dbReference type="PROSITE" id="PS00463">
    <property type="entry name" value="ZN2_CY6_FUNGAL_1"/>
    <property type="match status" value="1"/>
</dbReference>
<evidence type="ECO:0000313" key="5">
    <source>
        <dbReference type="Proteomes" id="UP000250266"/>
    </source>
</evidence>
<dbReference type="Proteomes" id="UP000250266">
    <property type="component" value="Unassembled WGS sequence"/>
</dbReference>
<dbReference type="PANTHER" id="PTHR46910:SF33">
    <property type="entry name" value="ZN(II)2CYS6 TRANSCRIPTION FACTOR (EUROFUNG)"/>
    <property type="match status" value="1"/>
</dbReference>